<keyword evidence="4" id="KW-1003">Cell membrane</keyword>
<feature type="transmembrane region" description="Helical" evidence="8">
    <location>
        <begin position="335"/>
        <end position="352"/>
    </location>
</feature>
<comment type="caution">
    <text evidence="9">The sequence shown here is derived from an EMBL/GenBank/DDBJ whole genome shotgun (WGS) entry which is preliminary data.</text>
</comment>
<dbReference type="CDD" id="cd06550">
    <property type="entry name" value="TM_ABC_iron-siderophores_like"/>
    <property type="match status" value="1"/>
</dbReference>
<evidence type="ECO:0000313" key="10">
    <source>
        <dbReference type="Proteomes" id="UP000249354"/>
    </source>
</evidence>
<feature type="transmembrane region" description="Helical" evidence="8">
    <location>
        <begin position="308"/>
        <end position="328"/>
    </location>
</feature>
<keyword evidence="7 8" id="KW-0472">Membrane</keyword>
<feature type="transmembrane region" description="Helical" evidence="8">
    <location>
        <begin position="35"/>
        <end position="52"/>
    </location>
</feature>
<keyword evidence="5 8" id="KW-0812">Transmembrane</keyword>
<feature type="transmembrane region" description="Helical" evidence="8">
    <location>
        <begin position="90"/>
        <end position="107"/>
    </location>
</feature>
<keyword evidence="6 8" id="KW-1133">Transmembrane helix</keyword>
<evidence type="ECO:0000256" key="6">
    <source>
        <dbReference type="ARBA" id="ARBA00022989"/>
    </source>
</evidence>
<dbReference type="InterPro" id="IPR037294">
    <property type="entry name" value="ABC_BtuC-like"/>
</dbReference>
<sequence>MDYPAKSSSHKNQTQWLVFRTNRLSLRLDRRVPKVLLGLLLATIAAMIWSIGQGEYPVPPLDVVRTIFGLPTDNADFGFIVNTLRLPRTLVAWGVGMALAISGTITQGITRNPLASPDIIGINAGAALAAVSLIVAFPAVPISLLPVAAFGGALGVAILIYLIAWNGGSSPVRLILVGIGFSLIAGAFTELMITFGNIYDVSQALVWLAGSVYGRSWTQVFAFIPWLVVFGLLSLLLSRELNTLQLGDDVAMSLGSRLEWQRGWLLLCSVALAGSAVATAGSIGFVGLMAPHIARQLVGPSHEGLLPVAALTGGLVVVAADLIGRLLFAPIELPCGIVTAVIGAPYFLYLLIRARKTSTT</sequence>
<feature type="transmembrane region" description="Helical" evidence="8">
    <location>
        <begin position="143"/>
        <end position="162"/>
    </location>
</feature>
<dbReference type="GO" id="GO:0033214">
    <property type="term" value="P:siderophore-iron import into cell"/>
    <property type="evidence" value="ECO:0007669"/>
    <property type="project" value="TreeGrafter"/>
</dbReference>
<reference evidence="10" key="1">
    <citation type="submission" date="2018-04" db="EMBL/GenBank/DDBJ databases">
        <authorList>
            <person name="Cornet L."/>
        </authorList>
    </citation>
    <scope>NUCLEOTIDE SEQUENCE [LARGE SCALE GENOMIC DNA]</scope>
</reference>
<dbReference type="SUPFAM" id="SSF81345">
    <property type="entry name" value="ABC transporter involved in vitamin B12 uptake, BtuC"/>
    <property type="match status" value="1"/>
</dbReference>
<comment type="similarity">
    <text evidence="2">Belongs to the binding-protein-dependent transport system permease family. FecCD subfamily.</text>
</comment>
<dbReference type="PANTHER" id="PTHR30472:SF24">
    <property type="entry name" value="FERRIC ENTEROBACTIN TRANSPORT SYSTEM PERMEASE PROTEIN FEPG"/>
    <property type="match status" value="1"/>
</dbReference>
<dbReference type="AlphaFoldDB" id="A0A2W4UCN5"/>
<name>A0A2W4UCN5_9CYAN</name>
<gene>
    <name evidence="9" type="ORF">DCF25_09825</name>
</gene>
<dbReference type="GO" id="GO:0022857">
    <property type="term" value="F:transmembrane transporter activity"/>
    <property type="evidence" value="ECO:0007669"/>
    <property type="project" value="InterPro"/>
</dbReference>
<evidence type="ECO:0000256" key="2">
    <source>
        <dbReference type="ARBA" id="ARBA00007935"/>
    </source>
</evidence>
<dbReference type="Proteomes" id="UP000249354">
    <property type="component" value="Unassembled WGS sequence"/>
</dbReference>
<dbReference type="Pfam" id="PF01032">
    <property type="entry name" value="FecCD"/>
    <property type="match status" value="1"/>
</dbReference>
<comment type="subcellular location">
    <subcellularLocation>
        <location evidence="1">Cell membrane</location>
        <topology evidence="1">Multi-pass membrane protein</topology>
    </subcellularLocation>
</comment>
<evidence type="ECO:0000313" key="9">
    <source>
        <dbReference type="EMBL" id="PZO18382.1"/>
    </source>
</evidence>
<dbReference type="Gene3D" id="1.10.3470.10">
    <property type="entry name" value="ABC transporter involved in vitamin B12 uptake, BtuC"/>
    <property type="match status" value="1"/>
</dbReference>
<dbReference type="GO" id="GO:0005886">
    <property type="term" value="C:plasma membrane"/>
    <property type="evidence" value="ECO:0007669"/>
    <property type="project" value="UniProtKB-SubCell"/>
</dbReference>
<evidence type="ECO:0000256" key="1">
    <source>
        <dbReference type="ARBA" id="ARBA00004651"/>
    </source>
</evidence>
<dbReference type="EMBL" id="QBMC01000055">
    <property type="protein sequence ID" value="PZO18382.1"/>
    <property type="molecule type" value="Genomic_DNA"/>
</dbReference>
<feature type="transmembrane region" description="Helical" evidence="8">
    <location>
        <begin position="216"/>
        <end position="237"/>
    </location>
</feature>
<reference evidence="9 10" key="2">
    <citation type="submission" date="2018-06" db="EMBL/GenBank/DDBJ databases">
        <title>Metagenomic assembly of (sub)arctic Cyanobacteria and their associated microbiome from non-axenic cultures.</title>
        <authorList>
            <person name="Baurain D."/>
        </authorList>
    </citation>
    <scope>NUCLEOTIDE SEQUENCE [LARGE SCALE GENOMIC DNA]</scope>
    <source>
        <strain evidence="9">ULC129bin1</strain>
    </source>
</reference>
<evidence type="ECO:0000256" key="8">
    <source>
        <dbReference type="SAM" id="Phobius"/>
    </source>
</evidence>
<proteinExistence type="inferred from homology"/>
<dbReference type="InterPro" id="IPR000522">
    <property type="entry name" value="ABC_transptr_permease_BtuC"/>
</dbReference>
<feature type="transmembrane region" description="Helical" evidence="8">
    <location>
        <begin position="174"/>
        <end position="196"/>
    </location>
</feature>
<evidence type="ECO:0000256" key="7">
    <source>
        <dbReference type="ARBA" id="ARBA00023136"/>
    </source>
</evidence>
<organism evidence="9 10">
    <name type="scientific">Leptolyngbya foveolarum</name>
    <dbReference type="NCBI Taxonomy" id="47253"/>
    <lineage>
        <taxon>Bacteria</taxon>
        <taxon>Bacillati</taxon>
        <taxon>Cyanobacteriota</taxon>
        <taxon>Cyanophyceae</taxon>
        <taxon>Leptolyngbyales</taxon>
        <taxon>Leptolyngbyaceae</taxon>
        <taxon>Leptolyngbya group</taxon>
        <taxon>Leptolyngbya</taxon>
    </lineage>
</organism>
<evidence type="ECO:0000256" key="4">
    <source>
        <dbReference type="ARBA" id="ARBA00022475"/>
    </source>
</evidence>
<feature type="transmembrane region" description="Helical" evidence="8">
    <location>
        <begin position="119"/>
        <end position="137"/>
    </location>
</feature>
<protein>
    <submittedName>
        <fullName evidence="9">Iron ABC transporter permease</fullName>
    </submittedName>
</protein>
<feature type="transmembrane region" description="Helical" evidence="8">
    <location>
        <begin position="264"/>
        <end position="288"/>
    </location>
</feature>
<evidence type="ECO:0000256" key="3">
    <source>
        <dbReference type="ARBA" id="ARBA00022448"/>
    </source>
</evidence>
<dbReference type="FunFam" id="1.10.3470.10:FF:000001">
    <property type="entry name" value="Vitamin B12 ABC transporter permease BtuC"/>
    <property type="match status" value="1"/>
</dbReference>
<evidence type="ECO:0000256" key="5">
    <source>
        <dbReference type="ARBA" id="ARBA00022692"/>
    </source>
</evidence>
<keyword evidence="3" id="KW-0813">Transport</keyword>
<accession>A0A2W4UCN5</accession>
<dbReference type="PANTHER" id="PTHR30472">
    <property type="entry name" value="FERRIC ENTEROBACTIN TRANSPORT SYSTEM PERMEASE PROTEIN"/>
    <property type="match status" value="1"/>
</dbReference>